<evidence type="ECO:0000313" key="8">
    <source>
        <dbReference type="EMBL" id="KIY68751.1"/>
    </source>
</evidence>
<dbReference type="GO" id="GO:0005634">
    <property type="term" value="C:nucleus"/>
    <property type="evidence" value="ECO:0007669"/>
    <property type="project" value="UniProtKB-SubCell"/>
</dbReference>
<dbReference type="Pfam" id="PF00172">
    <property type="entry name" value="Zn_clus"/>
    <property type="match status" value="1"/>
</dbReference>
<dbReference type="PROSITE" id="PS00463">
    <property type="entry name" value="ZN2_CY6_FUNGAL_1"/>
    <property type="match status" value="1"/>
</dbReference>
<evidence type="ECO:0000256" key="5">
    <source>
        <dbReference type="ARBA" id="ARBA00023242"/>
    </source>
</evidence>
<feature type="region of interest" description="Disordered" evidence="6">
    <location>
        <begin position="74"/>
        <end position="109"/>
    </location>
</feature>
<dbReference type="GO" id="GO:0003677">
    <property type="term" value="F:DNA binding"/>
    <property type="evidence" value="ECO:0007669"/>
    <property type="project" value="InterPro"/>
</dbReference>
<dbReference type="GO" id="GO:0000981">
    <property type="term" value="F:DNA-binding transcription factor activity, RNA polymerase II-specific"/>
    <property type="evidence" value="ECO:0007669"/>
    <property type="project" value="InterPro"/>
</dbReference>
<dbReference type="InterPro" id="IPR007219">
    <property type="entry name" value="XnlR_reg_dom"/>
</dbReference>
<dbReference type="OrthoDB" id="2123952at2759"/>
<evidence type="ECO:0000256" key="1">
    <source>
        <dbReference type="ARBA" id="ARBA00004123"/>
    </source>
</evidence>
<dbReference type="CDD" id="cd12148">
    <property type="entry name" value="fungal_TF_MHR"/>
    <property type="match status" value="1"/>
</dbReference>
<dbReference type="InterPro" id="IPR001138">
    <property type="entry name" value="Zn2Cys6_DnaBD"/>
</dbReference>
<organism evidence="8 9">
    <name type="scientific">Cylindrobasidium torrendii FP15055 ss-10</name>
    <dbReference type="NCBI Taxonomy" id="1314674"/>
    <lineage>
        <taxon>Eukaryota</taxon>
        <taxon>Fungi</taxon>
        <taxon>Dikarya</taxon>
        <taxon>Basidiomycota</taxon>
        <taxon>Agaricomycotina</taxon>
        <taxon>Agaricomycetes</taxon>
        <taxon>Agaricomycetidae</taxon>
        <taxon>Agaricales</taxon>
        <taxon>Marasmiineae</taxon>
        <taxon>Physalacriaceae</taxon>
        <taxon>Cylindrobasidium</taxon>
    </lineage>
</organism>
<protein>
    <recommendedName>
        <fullName evidence="7">Zn(2)-C6 fungal-type domain-containing protein</fullName>
    </recommendedName>
</protein>
<keyword evidence="4" id="KW-0804">Transcription</keyword>
<keyword evidence="2" id="KW-0479">Metal-binding</keyword>
<name>A0A0D7BGG4_9AGAR</name>
<dbReference type="Gene3D" id="4.10.240.10">
    <property type="entry name" value="Zn(2)-C6 fungal-type DNA-binding domain"/>
    <property type="match status" value="1"/>
</dbReference>
<dbReference type="GO" id="GO:0006351">
    <property type="term" value="P:DNA-templated transcription"/>
    <property type="evidence" value="ECO:0007669"/>
    <property type="project" value="InterPro"/>
</dbReference>
<feature type="compositionally biased region" description="Low complexity" evidence="6">
    <location>
        <begin position="76"/>
        <end position="99"/>
    </location>
</feature>
<dbReference type="SMART" id="SM00066">
    <property type="entry name" value="GAL4"/>
    <property type="match status" value="1"/>
</dbReference>
<dbReference type="Proteomes" id="UP000054007">
    <property type="component" value="Unassembled WGS sequence"/>
</dbReference>
<reference evidence="8 9" key="1">
    <citation type="journal article" date="2015" name="Fungal Genet. Biol.">
        <title>Evolution of novel wood decay mechanisms in Agaricales revealed by the genome sequences of Fistulina hepatica and Cylindrobasidium torrendii.</title>
        <authorList>
            <person name="Floudas D."/>
            <person name="Held B.W."/>
            <person name="Riley R."/>
            <person name="Nagy L.G."/>
            <person name="Koehler G."/>
            <person name="Ransdell A.S."/>
            <person name="Younus H."/>
            <person name="Chow J."/>
            <person name="Chiniquy J."/>
            <person name="Lipzen A."/>
            <person name="Tritt A."/>
            <person name="Sun H."/>
            <person name="Haridas S."/>
            <person name="LaButti K."/>
            <person name="Ohm R.A."/>
            <person name="Kues U."/>
            <person name="Blanchette R.A."/>
            <person name="Grigoriev I.V."/>
            <person name="Minto R.E."/>
            <person name="Hibbett D.S."/>
        </authorList>
    </citation>
    <scope>NUCLEOTIDE SEQUENCE [LARGE SCALE GENOMIC DNA]</scope>
    <source>
        <strain evidence="8 9">FP15055 ss-10</strain>
    </source>
</reference>
<evidence type="ECO:0000256" key="4">
    <source>
        <dbReference type="ARBA" id="ARBA00023163"/>
    </source>
</evidence>
<dbReference type="GO" id="GO:0008270">
    <property type="term" value="F:zinc ion binding"/>
    <property type="evidence" value="ECO:0007669"/>
    <property type="project" value="InterPro"/>
</dbReference>
<evidence type="ECO:0000256" key="6">
    <source>
        <dbReference type="SAM" id="MobiDB-lite"/>
    </source>
</evidence>
<evidence type="ECO:0000256" key="3">
    <source>
        <dbReference type="ARBA" id="ARBA00023015"/>
    </source>
</evidence>
<gene>
    <name evidence="8" type="ORF">CYLTODRAFT_373856</name>
</gene>
<dbReference type="PANTHER" id="PTHR47338">
    <property type="entry name" value="ZN(II)2CYS6 TRANSCRIPTION FACTOR (EUROFUNG)-RELATED"/>
    <property type="match status" value="1"/>
</dbReference>
<dbReference type="CDD" id="cd00067">
    <property type="entry name" value="GAL4"/>
    <property type="match status" value="1"/>
</dbReference>
<feature type="domain" description="Zn(2)-C6 fungal-type" evidence="7">
    <location>
        <begin position="15"/>
        <end position="47"/>
    </location>
</feature>
<dbReference type="STRING" id="1314674.A0A0D7BGG4"/>
<keyword evidence="9" id="KW-1185">Reference proteome</keyword>
<proteinExistence type="predicted"/>
<dbReference type="AlphaFoldDB" id="A0A0D7BGG4"/>
<keyword evidence="3" id="KW-0805">Transcription regulation</keyword>
<accession>A0A0D7BGG4</accession>
<dbReference type="InterPro" id="IPR036864">
    <property type="entry name" value="Zn2-C6_fun-type_DNA-bd_sf"/>
</dbReference>
<dbReference type="EMBL" id="KN880496">
    <property type="protein sequence ID" value="KIY68751.1"/>
    <property type="molecule type" value="Genomic_DNA"/>
</dbReference>
<evidence type="ECO:0000259" key="7">
    <source>
        <dbReference type="PROSITE" id="PS50048"/>
    </source>
</evidence>
<dbReference type="PROSITE" id="PS50048">
    <property type="entry name" value="ZN2_CY6_FUNGAL_2"/>
    <property type="match status" value="1"/>
</dbReference>
<dbReference type="SUPFAM" id="SSF57701">
    <property type="entry name" value="Zn2/Cys6 DNA-binding domain"/>
    <property type="match status" value="1"/>
</dbReference>
<dbReference type="Pfam" id="PF04082">
    <property type="entry name" value="Fungal_trans"/>
    <property type="match status" value="1"/>
</dbReference>
<keyword evidence="5" id="KW-0539">Nucleus</keyword>
<evidence type="ECO:0000256" key="2">
    <source>
        <dbReference type="ARBA" id="ARBA00022723"/>
    </source>
</evidence>
<sequence length="588" mass="64824">MPKAQGSSPLARGSACRSCRNRKLKCDASKPVCRQCNKMNRAGECQYDDNTVKSRTQKLLEKLSQLEARLRELESENANAQASGSSQGASSTSSPESDASPPPAFPSAINALDMDDAQLAAPYAFSQSQWAQSTPSSSSSSVDLATASAVHGATMPDMTWLSSSHLSAEGANNPGFAFGVIPQPSDALPRWDPKTPLPQEHKSTLLKVFYSHRHQLWFDGDITRFDEALAQTMFLTPPHDCLLNAMYLLGCHFARSPYYSELETIFFNKTLNHITAALDASDRLVDVIEASCLLAVYLYINCRFLEGYCHAFSAARLAVGLGLHQLISGQSSPPIPIPPPQTEDEMRHRVSAFWQVFIVDRCWTIANGLPLALPDGDSNHARIKTPWPAPMPHDPVDPGNYIPALRAKSVALLERSGRISSATTRDEEYWTQHNSAEIALKRLLASLPMFVGFDPWRVQAPFVDVDLFSIHTFVHVATIHLYKDINQEEALKALRTVLSYIRQLTDPDWEYLDPTMSAVWTCAARAYIGMVAQAMTMGAHAYSLAVAEQDLDVLCNAMHAMSAYFPIAGEHAKKIEQERLSLRSAAIL</sequence>
<dbReference type="InterPro" id="IPR050815">
    <property type="entry name" value="TF_fung"/>
</dbReference>
<evidence type="ECO:0000313" key="9">
    <source>
        <dbReference type="Proteomes" id="UP000054007"/>
    </source>
</evidence>
<comment type="subcellular location">
    <subcellularLocation>
        <location evidence="1">Nucleus</location>
    </subcellularLocation>
</comment>
<dbReference type="PANTHER" id="PTHR47338:SF29">
    <property type="entry name" value="ZN(2)-C6 FUNGAL-TYPE DOMAIN-CONTAINING PROTEIN"/>
    <property type="match status" value="1"/>
</dbReference>